<dbReference type="AlphaFoldDB" id="X0TXV3"/>
<dbReference type="EMBL" id="BARS01012257">
    <property type="protein sequence ID" value="GAF98423.1"/>
    <property type="molecule type" value="Genomic_DNA"/>
</dbReference>
<evidence type="ECO:0000313" key="1">
    <source>
        <dbReference type="EMBL" id="GAF98423.1"/>
    </source>
</evidence>
<reference evidence="1" key="1">
    <citation type="journal article" date="2014" name="Front. Microbiol.">
        <title>High frequency of phylogenetically diverse reductive dehalogenase-homologous genes in deep subseafloor sedimentary metagenomes.</title>
        <authorList>
            <person name="Kawai M."/>
            <person name="Futagami T."/>
            <person name="Toyoda A."/>
            <person name="Takaki Y."/>
            <person name="Nishi S."/>
            <person name="Hori S."/>
            <person name="Arai W."/>
            <person name="Tsubouchi T."/>
            <person name="Morono Y."/>
            <person name="Uchiyama I."/>
            <person name="Ito T."/>
            <person name="Fujiyama A."/>
            <person name="Inagaki F."/>
            <person name="Takami H."/>
        </authorList>
    </citation>
    <scope>NUCLEOTIDE SEQUENCE</scope>
    <source>
        <strain evidence="1">Expedition CK06-06</strain>
    </source>
</reference>
<name>X0TXV3_9ZZZZ</name>
<sequence length="227" mass="26243">FKYTEMSRPFRGSANVTHPLLAEAVTQFQAQAFKELLPPDGPVRCKIVGEETPEIQKQADRVQDFMNYMLTEKMQEYTPEMDQLLFYLPLAGSAFKKIYYDEVMERAVAKFVPAEDLVVPYFATDLLGCERISHVVRMSENDILKRQKAGFYRDVELKVVQPKTDEIQKKYNELEGITPIADRPSSYNILEMHVDLHLEEFEMHNAPREVKLPYIVTLDEGSNEVLS</sequence>
<comment type="caution">
    <text evidence="1">The sequence shown here is derived from an EMBL/GenBank/DDBJ whole genome shotgun (WGS) entry which is preliminary data.</text>
</comment>
<organism evidence="1">
    <name type="scientific">marine sediment metagenome</name>
    <dbReference type="NCBI Taxonomy" id="412755"/>
    <lineage>
        <taxon>unclassified sequences</taxon>
        <taxon>metagenomes</taxon>
        <taxon>ecological metagenomes</taxon>
    </lineage>
</organism>
<feature type="non-terminal residue" evidence="1">
    <location>
        <position position="227"/>
    </location>
</feature>
<gene>
    <name evidence="1" type="ORF">S01H1_21919</name>
</gene>
<feature type="non-terminal residue" evidence="1">
    <location>
        <position position="1"/>
    </location>
</feature>
<accession>X0TXV3</accession>
<proteinExistence type="predicted"/>
<protein>
    <submittedName>
        <fullName evidence="1">Uncharacterized protein</fullName>
    </submittedName>
</protein>